<evidence type="ECO:0000313" key="5">
    <source>
        <dbReference type="Proteomes" id="UP000053201"/>
    </source>
</evidence>
<dbReference type="eggNOG" id="KOG1116">
    <property type="taxonomic scope" value="Eukaryota"/>
</dbReference>
<dbReference type="GO" id="GO:0016773">
    <property type="term" value="F:phosphotransferase activity, alcohol group as acceptor"/>
    <property type="evidence" value="ECO:0007669"/>
    <property type="project" value="UniProtKB-ARBA"/>
</dbReference>
<dbReference type="GO" id="GO:0001727">
    <property type="term" value="F:lipid kinase activity"/>
    <property type="evidence" value="ECO:0007669"/>
    <property type="project" value="UniProtKB-ARBA"/>
</dbReference>
<evidence type="ECO:0000256" key="1">
    <source>
        <dbReference type="SAM" id="MobiDB-lite"/>
    </source>
</evidence>
<dbReference type="VEuPathDB" id="FungiDB:SPPG_08860"/>
<sequence length="596" mass="68115">MPSRGSRRPRECSPTSWQTTVQAPEPGLYYIPSQSWKPIPVTFWLTQEAKDDCGEYYDLLWKRLHSGHKSLFDWRWDKLDGVAIWKVSLKSVFAARLLDGDTKLEIHFLKNIGKFGGSKLDFVTFEGPDIHRLAKQVSEAAELVRFRKLLVIVNPRGLPSGAGVYNDIVGKMLELAEVDIELWVTERPNHAYDFIQQESNISQYTTIITVGGDRIVHEVINALLSRPDWETASKIPLGIIPSGPANALNRSLDTLDPYVATLAAIRGVPQPTDLMAVTTSSGQRVYSHLSFMWGLLADIDLESKWWRWIGSLRFDIFGLWRMVNLRKYQGVLHYLPVDETGPPHLHRGRSLTSPLQARAKFSKERSVRSFSSPPRPRPRPRAPAKYAHLDPSTGLPSGWVTLEAGFTSFTALNHPWISSSLLGCNFTSASDGVIDLVFSQTDRTGFLPLFLEQDKARHMNDKRWHVERVKAFILEPGMNQYGNLGLLDVDGQSIEHGCVWVECLENAIRILVPPDLAVREMERDQKRRQRMKAVQKLERNHMRPWQDIISESELLKLLILLIYDFFIPTAFNIVVCYVFCWCIYHYSLLWAIIRRA</sequence>
<dbReference type="STRING" id="645134.A0A0L0HVM0"/>
<dbReference type="EMBL" id="KQ257450">
    <property type="protein sequence ID" value="KND04950.1"/>
    <property type="molecule type" value="Genomic_DNA"/>
</dbReference>
<dbReference type="Proteomes" id="UP000053201">
    <property type="component" value="Unassembled WGS sequence"/>
</dbReference>
<accession>A0A0L0HVM0</accession>
<dbReference type="InParanoid" id="A0A0L0HVM0"/>
<feature type="region of interest" description="Disordered" evidence="1">
    <location>
        <begin position="1"/>
        <end position="20"/>
    </location>
</feature>
<feature type="domain" description="DAGKc" evidence="3">
    <location>
        <begin position="144"/>
        <end position="281"/>
    </location>
</feature>
<dbReference type="GeneID" id="27691985"/>
<dbReference type="GO" id="GO:0046512">
    <property type="term" value="P:sphingosine biosynthetic process"/>
    <property type="evidence" value="ECO:0007669"/>
    <property type="project" value="TreeGrafter"/>
</dbReference>
<dbReference type="PANTHER" id="PTHR12358">
    <property type="entry name" value="SPHINGOSINE KINASE"/>
    <property type="match status" value="1"/>
</dbReference>
<feature type="transmembrane region" description="Helical" evidence="2">
    <location>
        <begin position="572"/>
        <end position="593"/>
    </location>
</feature>
<dbReference type="PROSITE" id="PS50146">
    <property type="entry name" value="DAGK"/>
    <property type="match status" value="1"/>
</dbReference>
<keyword evidence="2" id="KW-1133">Transmembrane helix</keyword>
<evidence type="ECO:0000259" key="3">
    <source>
        <dbReference type="PROSITE" id="PS50146"/>
    </source>
</evidence>
<dbReference type="Gene3D" id="3.40.50.10330">
    <property type="entry name" value="Probable inorganic polyphosphate/atp-NAD kinase, domain 1"/>
    <property type="match status" value="1"/>
</dbReference>
<dbReference type="SUPFAM" id="SSF111331">
    <property type="entry name" value="NAD kinase/diacylglycerol kinase-like"/>
    <property type="match status" value="1"/>
</dbReference>
<dbReference type="RefSeq" id="XP_016612989.1">
    <property type="nucleotide sequence ID" value="XM_016757003.1"/>
</dbReference>
<gene>
    <name evidence="4" type="ORF">SPPG_08860</name>
</gene>
<dbReference type="InterPro" id="IPR016064">
    <property type="entry name" value="NAD/diacylglycerol_kinase_sf"/>
</dbReference>
<proteinExistence type="predicted"/>
<dbReference type="FunCoup" id="A0A0L0HVM0">
    <property type="interactions" value="161"/>
</dbReference>
<dbReference type="Gene3D" id="2.60.200.40">
    <property type="match status" value="1"/>
</dbReference>
<evidence type="ECO:0000256" key="2">
    <source>
        <dbReference type="SAM" id="Phobius"/>
    </source>
</evidence>
<dbReference type="SMART" id="SM00046">
    <property type="entry name" value="DAGKc"/>
    <property type="match status" value="1"/>
</dbReference>
<evidence type="ECO:0000313" key="4">
    <source>
        <dbReference type="EMBL" id="KND04950.1"/>
    </source>
</evidence>
<feature type="region of interest" description="Disordered" evidence="1">
    <location>
        <begin position="360"/>
        <end position="386"/>
    </location>
</feature>
<dbReference type="OrthoDB" id="3853857at2759"/>
<reference evidence="4 5" key="1">
    <citation type="submission" date="2009-08" db="EMBL/GenBank/DDBJ databases">
        <title>The Genome Sequence of Spizellomyces punctatus strain DAOM BR117.</title>
        <authorList>
            <consortium name="The Broad Institute Genome Sequencing Platform"/>
            <person name="Russ C."/>
            <person name="Cuomo C."/>
            <person name="Shea T."/>
            <person name="Young S.K."/>
            <person name="Zeng Q."/>
            <person name="Koehrsen M."/>
            <person name="Haas B."/>
            <person name="Borodovsky M."/>
            <person name="Guigo R."/>
            <person name="Alvarado L."/>
            <person name="Berlin A."/>
            <person name="Bochicchio J."/>
            <person name="Borenstein D."/>
            <person name="Chapman S."/>
            <person name="Chen Z."/>
            <person name="Engels R."/>
            <person name="Freedman E."/>
            <person name="Gellesch M."/>
            <person name="Goldberg J."/>
            <person name="Griggs A."/>
            <person name="Gujja S."/>
            <person name="Heiman D."/>
            <person name="Hepburn T."/>
            <person name="Howarth C."/>
            <person name="Jen D."/>
            <person name="Larson L."/>
            <person name="Lewis B."/>
            <person name="Mehta T."/>
            <person name="Park D."/>
            <person name="Pearson M."/>
            <person name="Roberts A."/>
            <person name="Saif S."/>
            <person name="Shenoy N."/>
            <person name="Sisk P."/>
            <person name="Stolte C."/>
            <person name="Sykes S."/>
            <person name="Thomson T."/>
            <person name="Walk T."/>
            <person name="White J."/>
            <person name="Yandava C."/>
            <person name="Burger G."/>
            <person name="Gray M.W."/>
            <person name="Holland P.W.H."/>
            <person name="King N."/>
            <person name="Lang F.B.F."/>
            <person name="Roger A.J."/>
            <person name="Ruiz-Trillo I."/>
            <person name="Lander E."/>
            <person name="Nusbaum C."/>
        </authorList>
    </citation>
    <scope>NUCLEOTIDE SEQUENCE [LARGE SCALE GENOMIC DNA]</scope>
    <source>
        <strain evidence="4 5">DAOM BR117</strain>
    </source>
</reference>
<keyword evidence="2" id="KW-0812">Transmembrane</keyword>
<keyword evidence="5" id="KW-1185">Reference proteome</keyword>
<dbReference type="InterPro" id="IPR001206">
    <property type="entry name" value="Diacylglycerol_kinase_cat_dom"/>
</dbReference>
<name>A0A0L0HVM0_SPIPD</name>
<dbReference type="AlphaFoldDB" id="A0A0L0HVM0"/>
<keyword evidence="2" id="KW-0472">Membrane</keyword>
<dbReference type="PANTHER" id="PTHR12358:SF31">
    <property type="entry name" value="ACYLGLYCEROL KINASE, MITOCHONDRIAL"/>
    <property type="match status" value="1"/>
</dbReference>
<dbReference type="Pfam" id="PF00781">
    <property type="entry name" value="DAGK_cat"/>
    <property type="match status" value="1"/>
</dbReference>
<protein>
    <recommendedName>
        <fullName evidence="3">DAGKc domain-containing protein</fullName>
    </recommendedName>
</protein>
<dbReference type="InterPro" id="IPR017438">
    <property type="entry name" value="ATP-NAD_kinase_N"/>
</dbReference>
<dbReference type="GO" id="GO:0005737">
    <property type="term" value="C:cytoplasm"/>
    <property type="evidence" value="ECO:0007669"/>
    <property type="project" value="TreeGrafter"/>
</dbReference>
<organism evidence="4 5">
    <name type="scientific">Spizellomyces punctatus (strain DAOM BR117)</name>
    <dbReference type="NCBI Taxonomy" id="645134"/>
    <lineage>
        <taxon>Eukaryota</taxon>
        <taxon>Fungi</taxon>
        <taxon>Fungi incertae sedis</taxon>
        <taxon>Chytridiomycota</taxon>
        <taxon>Chytridiomycota incertae sedis</taxon>
        <taxon>Chytridiomycetes</taxon>
        <taxon>Spizellomycetales</taxon>
        <taxon>Spizellomycetaceae</taxon>
        <taxon>Spizellomyces</taxon>
    </lineage>
</organism>
<dbReference type="GO" id="GO:0016020">
    <property type="term" value="C:membrane"/>
    <property type="evidence" value="ECO:0007669"/>
    <property type="project" value="TreeGrafter"/>
</dbReference>
<dbReference type="InterPro" id="IPR050187">
    <property type="entry name" value="Lipid_Phosphate_FormReg"/>
</dbReference>